<sequence>MKRFFLYAMMVAGALASCSQSENGDLPEGGSESSKPDADKILISAVSPSVSVNVTRSSGTIGADGTTLNTGWSGQELYVFGYRKEDGVAQITTDANDWVFNSQYQKAIAQKGADATPNSTTLKWVDAATGSEDATLYYPRSNYYDFFGYYADEASSVDNVAIANGTASVPFVITGAEDLMIAKTAPSSDVVAADKLFGSYAARHGVQPIMTFEHQLTRLVFKVATPAPVNPASPTETELKNIEEAKNVYVKSIEIESKTTGNLIFAYTAPDVDPLAWTNNDRSFLSLKERNAGVMQDLNTGITIPSLPESKDEFTGTLGKYAASESGTLVGEALLVEPDASEYQMKVTVMQYYDGSGKLIPEARREYEYPLEKTKLLASAVTGGAGATTTFKRSHSYNITITVYGVQDIKITAQLGDWIFGGDLPVDPEM</sequence>
<proteinExistence type="predicted"/>
<dbReference type="Pfam" id="PF13149">
    <property type="entry name" value="Mfa_like_1"/>
    <property type="match status" value="1"/>
</dbReference>
<dbReference type="CDD" id="cd13120">
    <property type="entry name" value="BF2867_like_N"/>
    <property type="match status" value="1"/>
</dbReference>
<dbReference type="AlphaFoldDB" id="A0A6H0KMT5"/>
<protein>
    <submittedName>
        <fullName evidence="2">Fimbrillin family protein</fullName>
    </submittedName>
</protein>
<name>A0A6H0KMT5_9BACE</name>
<organism evidence="2 3">
    <name type="scientific">Bacteroides faecium</name>
    <dbReference type="NCBI Taxonomy" id="2715212"/>
    <lineage>
        <taxon>Bacteria</taxon>
        <taxon>Pseudomonadati</taxon>
        <taxon>Bacteroidota</taxon>
        <taxon>Bacteroidia</taxon>
        <taxon>Bacteroidales</taxon>
        <taxon>Bacteroidaceae</taxon>
        <taxon>Bacteroides</taxon>
    </lineage>
</organism>
<dbReference type="InterPro" id="IPR025049">
    <property type="entry name" value="Mfa-like_1"/>
</dbReference>
<dbReference type="KEGG" id="bfc:BacF7301_06900"/>
<evidence type="ECO:0000256" key="1">
    <source>
        <dbReference type="SAM" id="SignalP"/>
    </source>
</evidence>
<dbReference type="Proteomes" id="UP000501780">
    <property type="component" value="Chromosome"/>
</dbReference>
<dbReference type="RefSeq" id="WP_167961449.1">
    <property type="nucleotide sequence ID" value="NZ_CP050831.1"/>
</dbReference>
<dbReference type="EMBL" id="CP050831">
    <property type="protein sequence ID" value="QIU93888.1"/>
    <property type="molecule type" value="Genomic_DNA"/>
</dbReference>
<dbReference type="PROSITE" id="PS51257">
    <property type="entry name" value="PROKAR_LIPOPROTEIN"/>
    <property type="match status" value="1"/>
</dbReference>
<keyword evidence="1" id="KW-0732">Signal</keyword>
<gene>
    <name evidence="2" type="ORF">BacF7301_06900</name>
</gene>
<accession>A0A6H0KMT5</accession>
<feature type="chain" id="PRO_5026323989" evidence="1">
    <location>
        <begin position="22"/>
        <end position="430"/>
    </location>
</feature>
<keyword evidence="3" id="KW-1185">Reference proteome</keyword>
<feature type="signal peptide" evidence="1">
    <location>
        <begin position="1"/>
        <end position="21"/>
    </location>
</feature>
<evidence type="ECO:0000313" key="2">
    <source>
        <dbReference type="EMBL" id="QIU93888.1"/>
    </source>
</evidence>
<reference evidence="2 3" key="1">
    <citation type="submission" date="2020-03" db="EMBL/GenBank/DDBJ databases">
        <title>Genomic analysis of Bacteroides faecium CBA7301.</title>
        <authorList>
            <person name="Kim J."/>
            <person name="Roh S.W."/>
        </authorList>
    </citation>
    <scope>NUCLEOTIDE SEQUENCE [LARGE SCALE GENOMIC DNA]</scope>
    <source>
        <strain evidence="2 3">CBA7301</strain>
    </source>
</reference>
<evidence type="ECO:0000313" key="3">
    <source>
        <dbReference type="Proteomes" id="UP000501780"/>
    </source>
</evidence>